<dbReference type="EMBL" id="DQ220293">
    <property type="protein sequence ID" value="ABB29916.1"/>
    <property type="molecule type" value="Genomic_DNA"/>
</dbReference>
<dbReference type="AlphaFoldDB" id="Q077Q9"/>
<keyword evidence="1" id="KW-0472">Membrane</keyword>
<dbReference type="InterPro" id="IPR049458">
    <property type="entry name" value="EpsG-like"/>
</dbReference>
<feature type="transmembrane region" description="Helical" evidence="1">
    <location>
        <begin position="257"/>
        <end position="274"/>
    </location>
</feature>
<evidence type="ECO:0000256" key="1">
    <source>
        <dbReference type="SAM" id="Phobius"/>
    </source>
</evidence>
<protein>
    <submittedName>
        <fullName evidence="2">Wzy</fullName>
    </submittedName>
</protein>
<keyword evidence="1" id="KW-1133">Transmembrane helix</keyword>
<feature type="transmembrane region" description="Helical" evidence="1">
    <location>
        <begin position="310"/>
        <end position="327"/>
    </location>
</feature>
<feature type="transmembrane region" description="Helical" evidence="1">
    <location>
        <begin position="109"/>
        <end position="128"/>
    </location>
</feature>
<keyword evidence="1" id="KW-0812">Transmembrane</keyword>
<feature type="transmembrane region" description="Helical" evidence="1">
    <location>
        <begin position="26"/>
        <end position="44"/>
    </location>
</feature>
<feature type="transmembrane region" description="Helical" evidence="1">
    <location>
        <begin position="83"/>
        <end position="102"/>
    </location>
</feature>
<accession>Q077Q9</accession>
<dbReference type="RefSeq" id="WP_158642090.1">
    <property type="nucleotide sequence ID" value="NZ_LGLX01000134.1"/>
</dbReference>
<organism evidence="2">
    <name type="scientific">Escherichia coli</name>
    <dbReference type="NCBI Taxonomy" id="562"/>
    <lineage>
        <taxon>Bacteria</taxon>
        <taxon>Pseudomonadati</taxon>
        <taxon>Pseudomonadota</taxon>
        <taxon>Gammaproteobacteria</taxon>
        <taxon>Enterobacterales</taxon>
        <taxon>Enterobacteriaceae</taxon>
        <taxon>Escherichia</taxon>
    </lineage>
</organism>
<proteinExistence type="predicted"/>
<name>Q077Q9_ECOLX</name>
<reference evidence="2" key="1">
    <citation type="journal article" date="2006" name="Curr. Microbiol.">
        <title>Characterization of E. coli O24 and O56 O antigen gene clusters reveals a complex evolutionary history of the O24 gene cluster.</title>
        <authorList>
            <person name="Cheng J."/>
            <person name="Wang Q."/>
            <person name="Wang W."/>
            <person name="Wang Y."/>
            <person name="Wang L."/>
            <person name="Feng L."/>
        </authorList>
    </citation>
    <scope>NUCLEOTIDE SEQUENCE</scope>
</reference>
<sequence length="349" mass="41500">MIPYIIFYSLSLTLVVLSLVLKKYDWFWLLFLLFISIIFIGLRVNVGADYTEYVRIYNQSYDTNFELGFDIIFNLFKRFGYDYVFVSLFVFILTSFFFLYSIKSLQHKTLIYFCFLLFMFVPLTSTIRQGLAIPFFIICLLNADRPKVYFMSIAIGCFFHYSILFMLFFFFVRYFKQSYCRAYFIILFFLGLSVFNIVEYMIILLHYIPSLGTLSSKLLMYTQRYNVTLSLTSVAYKLAGLLLVTSFMSFIKINKKLLCSYNLYYISLCLFILFKDNSVFTNRLMYATNISLVTFFSFLLSMMNAFYRKAIVTFLFVIYFSINYFKFTATDLRHSIESAYMPYKSVLIN</sequence>
<feature type="transmembrane region" description="Helical" evidence="1">
    <location>
        <begin position="6"/>
        <end position="21"/>
    </location>
</feature>
<dbReference type="Pfam" id="PF14897">
    <property type="entry name" value="EpsG"/>
    <property type="match status" value="1"/>
</dbReference>
<dbReference type="BioCyc" id="MetaCyc:MONOMER-21521"/>
<feature type="transmembrane region" description="Helical" evidence="1">
    <location>
        <begin position="184"/>
        <end position="208"/>
    </location>
</feature>
<feature type="transmembrane region" description="Helical" evidence="1">
    <location>
        <begin position="148"/>
        <end position="172"/>
    </location>
</feature>
<gene>
    <name evidence="2" type="primary">wzy</name>
</gene>
<feature type="transmembrane region" description="Helical" evidence="1">
    <location>
        <begin position="286"/>
        <end position="303"/>
    </location>
</feature>
<feature type="transmembrane region" description="Helical" evidence="1">
    <location>
        <begin position="228"/>
        <end position="250"/>
    </location>
</feature>
<evidence type="ECO:0000313" key="2">
    <source>
        <dbReference type="EMBL" id="ABB29916.1"/>
    </source>
</evidence>